<organism evidence="1 2">
    <name type="scientific">Shewanella violacea (strain JCM 10179 / CIP 106290 / LMG 19151 / DSS12)</name>
    <dbReference type="NCBI Taxonomy" id="637905"/>
    <lineage>
        <taxon>Bacteria</taxon>
        <taxon>Pseudomonadati</taxon>
        <taxon>Pseudomonadota</taxon>
        <taxon>Gammaproteobacteria</taxon>
        <taxon>Alteromonadales</taxon>
        <taxon>Shewanellaceae</taxon>
        <taxon>Shewanella</taxon>
    </lineage>
</organism>
<dbReference type="AlphaFoldDB" id="D4ZCB6"/>
<proteinExistence type="predicted"/>
<evidence type="ECO:0000313" key="1">
    <source>
        <dbReference type="EMBL" id="BAJ03661.1"/>
    </source>
</evidence>
<dbReference type="Proteomes" id="UP000002350">
    <property type="component" value="Chromosome"/>
</dbReference>
<reference evidence="2" key="1">
    <citation type="journal article" date="2010" name="Mol. Biosyst.">
        <title>Complete genome sequence and comparative analysis of Shewanella violacea, a psychrophilic and piezophilic bacterium from deep sea floor sediments.</title>
        <authorList>
            <person name="Aono E."/>
            <person name="Baba T."/>
            <person name="Ara T."/>
            <person name="Nishi T."/>
            <person name="Nakamichi T."/>
            <person name="Inamoto E."/>
            <person name="Toyonaga H."/>
            <person name="Hasegawa M."/>
            <person name="Takai Y."/>
            <person name="Okumura Y."/>
            <person name="Baba M."/>
            <person name="Tomita M."/>
            <person name="Kato C."/>
            <person name="Oshima T."/>
            <person name="Nakasone K."/>
            <person name="Mori H."/>
        </authorList>
    </citation>
    <scope>NUCLEOTIDE SEQUENCE [LARGE SCALE GENOMIC DNA]</scope>
    <source>
        <strain evidence="2">JCM 10179 / CIP 106290 / LMG 19151 / DSS12</strain>
    </source>
</reference>
<accession>D4ZCB6</accession>
<dbReference type="KEGG" id="svo:SVI_3690"/>
<name>D4ZCB6_SHEVD</name>
<protein>
    <submittedName>
        <fullName evidence="1">Uncharacterized protein</fullName>
    </submittedName>
</protein>
<dbReference type="EMBL" id="AP011177">
    <property type="protein sequence ID" value="BAJ03661.1"/>
    <property type="molecule type" value="Genomic_DNA"/>
</dbReference>
<keyword evidence="2" id="KW-1185">Reference proteome</keyword>
<dbReference type="HOGENOM" id="CLU_220064_0_0_6"/>
<sequence length="36" mass="3933">MEATSSRGDAMTMALIESRTILNSVKWKLLAPVVVL</sequence>
<gene>
    <name evidence="1" type="ordered locus">SVI_3690</name>
</gene>
<evidence type="ECO:0000313" key="2">
    <source>
        <dbReference type="Proteomes" id="UP000002350"/>
    </source>
</evidence>